<dbReference type="STRING" id="1280514.AXFE_31110"/>
<organism evidence="3 4">
    <name type="scientific">Acidithrix ferrooxidans</name>
    <dbReference type="NCBI Taxonomy" id="1280514"/>
    <lineage>
        <taxon>Bacteria</taxon>
        <taxon>Bacillati</taxon>
        <taxon>Actinomycetota</taxon>
        <taxon>Acidimicrobiia</taxon>
        <taxon>Acidimicrobiales</taxon>
        <taxon>Acidimicrobiaceae</taxon>
        <taxon>Acidithrix</taxon>
    </lineage>
</organism>
<evidence type="ECO:0000256" key="1">
    <source>
        <dbReference type="SAM" id="MobiDB-lite"/>
    </source>
</evidence>
<keyword evidence="2" id="KW-0472">Membrane</keyword>
<keyword evidence="2" id="KW-0812">Transmembrane</keyword>
<protein>
    <submittedName>
        <fullName evidence="3">Uncharacterized protein</fullName>
    </submittedName>
</protein>
<keyword evidence="4" id="KW-1185">Reference proteome</keyword>
<dbReference type="RefSeq" id="WP_052606782.1">
    <property type="nucleotide sequence ID" value="NZ_JXYS01000102.1"/>
</dbReference>
<evidence type="ECO:0000256" key="2">
    <source>
        <dbReference type="SAM" id="Phobius"/>
    </source>
</evidence>
<dbReference type="Proteomes" id="UP000032360">
    <property type="component" value="Unassembled WGS sequence"/>
</dbReference>
<dbReference type="EMBL" id="JXYS01000102">
    <property type="protein sequence ID" value="KJF16037.1"/>
    <property type="molecule type" value="Genomic_DNA"/>
</dbReference>
<name>A0A0D8HE26_9ACTN</name>
<reference evidence="3 4" key="1">
    <citation type="submission" date="2015-01" db="EMBL/GenBank/DDBJ databases">
        <title>Draft genome of the acidophilic iron oxidizer Acidithrix ferrooxidans strain Py-F3.</title>
        <authorList>
            <person name="Poehlein A."/>
            <person name="Eisen S."/>
            <person name="Schloemann M."/>
            <person name="Johnson B.D."/>
            <person name="Daniel R."/>
            <person name="Muehling M."/>
        </authorList>
    </citation>
    <scope>NUCLEOTIDE SEQUENCE [LARGE SCALE GENOMIC DNA]</scope>
    <source>
        <strain evidence="3 4">Py-F3</strain>
    </source>
</reference>
<feature type="compositionally biased region" description="Polar residues" evidence="1">
    <location>
        <begin position="63"/>
        <end position="73"/>
    </location>
</feature>
<dbReference type="OrthoDB" id="3829866at2"/>
<dbReference type="AlphaFoldDB" id="A0A0D8HE26"/>
<evidence type="ECO:0000313" key="4">
    <source>
        <dbReference type="Proteomes" id="UP000032360"/>
    </source>
</evidence>
<evidence type="ECO:0000313" key="3">
    <source>
        <dbReference type="EMBL" id="KJF16037.1"/>
    </source>
</evidence>
<comment type="caution">
    <text evidence="3">The sequence shown here is derived from an EMBL/GenBank/DDBJ whole genome shotgun (WGS) entry which is preliminary data.</text>
</comment>
<feature type="transmembrane region" description="Helical" evidence="2">
    <location>
        <begin position="99"/>
        <end position="124"/>
    </location>
</feature>
<keyword evidence="2" id="KW-1133">Transmembrane helix</keyword>
<accession>A0A0D8HE26</accession>
<sequence>MNFNTDSPTTLDEIPKLPEAFFILDLEHLGYLHLLPPRYYRCDEKLIFEKLQPRKERRDEAMATTTQSPSRPSQDLDLGANWLRPRSINITPGDKISRVAIGLVSIISSAVLLTSAGGVLSAVLKVLPIGMVLDFALADTLSQSALYAKCGCVPASFGRSQLKLPWTLESQAPR</sequence>
<gene>
    <name evidence="3" type="ORF">AXFE_31110</name>
</gene>
<proteinExistence type="predicted"/>
<feature type="region of interest" description="Disordered" evidence="1">
    <location>
        <begin position="57"/>
        <end position="76"/>
    </location>
</feature>